<dbReference type="PANTHER" id="PTHR33692">
    <property type="entry name" value="RIBOSOME MATURATION FACTOR RIMM"/>
    <property type="match status" value="1"/>
</dbReference>
<dbReference type="GO" id="GO:0005840">
    <property type="term" value="C:ribosome"/>
    <property type="evidence" value="ECO:0007669"/>
    <property type="project" value="InterPro"/>
</dbReference>
<dbReference type="GO" id="GO:0043022">
    <property type="term" value="F:ribosome binding"/>
    <property type="evidence" value="ECO:0007669"/>
    <property type="project" value="InterPro"/>
</dbReference>
<keyword evidence="3 5" id="KW-0698">rRNA processing</keyword>
<reference evidence="8" key="1">
    <citation type="journal article" date="2021" name="PeerJ">
        <title>Extensive microbial diversity within the chicken gut microbiome revealed by metagenomics and culture.</title>
        <authorList>
            <person name="Gilroy R."/>
            <person name="Ravi A."/>
            <person name="Getino M."/>
            <person name="Pursley I."/>
            <person name="Horton D.L."/>
            <person name="Alikhan N.F."/>
            <person name="Baker D."/>
            <person name="Gharbi K."/>
            <person name="Hall N."/>
            <person name="Watson M."/>
            <person name="Adriaenssens E.M."/>
            <person name="Foster-Nyarko E."/>
            <person name="Jarju S."/>
            <person name="Secka A."/>
            <person name="Antonio M."/>
            <person name="Oren A."/>
            <person name="Chaudhuri R.R."/>
            <person name="La Ragione R."/>
            <person name="Hildebrand F."/>
            <person name="Pallen M.J."/>
        </authorList>
    </citation>
    <scope>NUCLEOTIDE SEQUENCE</scope>
    <source>
        <strain evidence="8">1719</strain>
    </source>
</reference>
<keyword evidence="4 5" id="KW-0143">Chaperone</keyword>
<dbReference type="HAMAP" id="MF_00014">
    <property type="entry name" value="Ribosome_mat_RimM"/>
    <property type="match status" value="1"/>
</dbReference>
<feature type="domain" description="Ribosome maturation factor RimM PRC barrel" evidence="7">
    <location>
        <begin position="102"/>
        <end position="169"/>
    </location>
</feature>
<accession>A0A9D1WAY5</accession>
<dbReference type="InterPro" id="IPR036976">
    <property type="entry name" value="RimM_N_sf"/>
</dbReference>
<protein>
    <recommendedName>
        <fullName evidence="5">Ribosome maturation factor RimM</fullName>
    </recommendedName>
</protein>
<dbReference type="InterPro" id="IPR056792">
    <property type="entry name" value="PRC_RimM"/>
</dbReference>
<dbReference type="Pfam" id="PF01782">
    <property type="entry name" value="RimM"/>
    <property type="match status" value="1"/>
</dbReference>
<evidence type="ECO:0000256" key="5">
    <source>
        <dbReference type="HAMAP-Rule" id="MF_00014"/>
    </source>
</evidence>
<organism evidence="8 9">
    <name type="scientific">Candidatus Sphingobacterium stercoripullorum</name>
    <dbReference type="NCBI Taxonomy" id="2838759"/>
    <lineage>
        <taxon>Bacteria</taxon>
        <taxon>Pseudomonadati</taxon>
        <taxon>Bacteroidota</taxon>
        <taxon>Sphingobacteriia</taxon>
        <taxon>Sphingobacteriales</taxon>
        <taxon>Sphingobacteriaceae</taxon>
        <taxon>Sphingobacterium</taxon>
    </lineage>
</organism>
<comment type="subcellular location">
    <subcellularLocation>
        <location evidence="5">Cytoplasm</location>
    </subcellularLocation>
</comment>
<dbReference type="SUPFAM" id="SSF50346">
    <property type="entry name" value="PRC-barrel domain"/>
    <property type="match status" value="1"/>
</dbReference>
<comment type="domain">
    <text evidence="5">The PRC barrel domain binds ribosomal protein uS19.</text>
</comment>
<dbReference type="Pfam" id="PF24986">
    <property type="entry name" value="PRC_RimM"/>
    <property type="match status" value="1"/>
</dbReference>
<comment type="caution">
    <text evidence="8">The sequence shown here is derived from an EMBL/GenBank/DDBJ whole genome shotgun (WGS) entry which is preliminary data.</text>
</comment>
<evidence type="ECO:0000256" key="2">
    <source>
        <dbReference type="ARBA" id="ARBA00022517"/>
    </source>
</evidence>
<comment type="function">
    <text evidence="5">An accessory protein needed during the final step in the assembly of 30S ribosomal subunit, possibly for assembly of the head region. Essential for efficient processing of 16S rRNA. May be needed both before and after RbfA during the maturation of 16S rRNA. It has affinity for free ribosomal 30S subunits but not for 70S ribosomes.</text>
</comment>
<comment type="similarity">
    <text evidence="5">Belongs to the RimM family.</text>
</comment>
<evidence type="ECO:0000313" key="8">
    <source>
        <dbReference type="EMBL" id="HIX55624.1"/>
    </source>
</evidence>
<dbReference type="InterPro" id="IPR002676">
    <property type="entry name" value="RimM_N"/>
</dbReference>
<dbReference type="EMBL" id="DXEZ01000323">
    <property type="protein sequence ID" value="HIX55624.1"/>
    <property type="molecule type" value="Genomic_DNA"/>
</dbReference>
<evidence type="ECO:0000259" key="7">
    <source>
        <dbReference type="Pfam" id="PF24986"/>
    </source>
</evidence>
<feature type="domain" description="RimM N-terminal" evidence="6">
    <location>
        <begin position="9"/>
        <end position="89"/>
    </location>
</feature>
<dbReference type="GO" id="GO:0006364">
    <property type="term" value="P:rRNA processing"/>
    <property type="evidence" value="ECO:0007669"/>
    <property type="project" value="UniProtKB-UniRule"/>
</dbReference>
<keyword evidence="1 5" id="KW-0963">Cytoplasm</keyword>
<name>A0A9D1WAY5_9SPHI</name>
<evidence type="ECO:0000256" key="3">
    <source>
        <dbReference type="ARBA" id="ARBA00022552"/>
    </source>
</evidence>
<gene>
    <name evidence="5 8" type="primary">rimM</name>
    <name evidence="8" type="ORF">H9853_11440</name>
</gene>
<dbReference type="GO" id="GO:0005737">
    <property type="term" value="C:cytoplasm"/>
    <property type="evidence" value="ECO:0007669"/>
    <property type="project" value="UniProtKB-SubCell"/>
</dbReference>
<proteinExistence type="inferred from homology"/>
<dbReference type="Proteomes" id="UP000824156">
    <property type="component" value="Unassembled WGS sequence"/>
</dbReference>
<evidence type="ECO:0000256" key="4">
    <source>
        <dbReference type="ARBA" id="ARBA00023186"/>
    </source>
</evidence>
<dbReference type="Gene3D" id="2.30.30.240">
    <property type="entry name" value="PRC-barrel domain"/>
    <property type="match status" value="1"/>
</dbReference>
<evidence type="ECO:0000259" key="6">
    <source>
        <dbReference type="Pfam" id="PF01782"/>
    </source>
</evidence>
<dbReference type="InterPro" id="IPR009000">
    <property type="entry name" value="Transl_B-barrel_sf"/>
</dbReference>
<reference evidence="8" key="2">
    <citation type="submission" date="2021-04" db="EMBL/GenBank/DDBJ databases">
        <authorList>
            <person name="Gilroy R."/>
        </authorList>
    </citation>
    <scope>NUCLEOTIDE SEQUENCE</scope>
    <source>
        <strain evidence="8">1719</strain>
    </source>
</reference>
<evidence type="ECO:0000313" key="9">
    <source>
        <dbReference type="Proteomes" id="UP000824156"/>
    </source>
</evidence>
<dbReference type="Gene3D" id="2.40.30.60">
    <property type="entry name" value="RimM"/>
    <property type="match status" value="1"/>
</dbReference>
<dbReference type="InterPro" id="IPR011961">
    <property type="entry name" value="RimM"/>
</dbReference>
<evidence type="ECO:0000256" key="1">
    <source>
        <dbReference type="ARBA" id="ARBA00022490"/>
    </source>
</evidence>
<dbReference type="SUPFAM" id="SSF50447">
    <property type="entry name" value="Translation proteins"/>
    <property type="match status" value="1"/>
</dbReference>
<comment type="subunit">
    <text evidence="5">Binds ribosomal protein uS19.</text>
</comment>
<dbReference type="GO" id="GO:0042274">
    <property type="term" value="P:ribosomal small subunit biogenesis"/>
    <property type="evidence" value="ECO:0007669"/>
    <property type="project" value="UniProtKB-UniRule"/>
</dbReference>
<dbReference type="NCBIfam" id="TIGR02273">
    <property type="entry name" value="16S_RimM"/>
    <property type="match status" value="1"/>
</dbReference>
<dbReference type="PANTHER" id="PTHR33692:SF1">
    <property type="entry name" value="RIBOSOME MATURATION FACTOR RIMM"/>
    <property type="match status" value="1"/>
</dbReference>
<dbReference type="AlphaFoldDB" id="A0A9D1WAY5"/>
<keyword evidence="2 5" id="KW-0690">Ribosome biogenesis</keyword>
<dbReference type="InterPro" id="IPR011033">
    <property type="entry name" value="PRC_barrel-like_sf"/>
</dbReference>
<sequence>METQEKIIVGQISRTRGLKGEVQIYFDHPEYQDIAYDFIWVEMPGSPVPFKVRKIKVMANRTAFVFFEDVKHIKDAEGLVGKKVFINKEELPVREDDEFYFEDLVGFQVIDFHNNDKLGEIIEVEELPQQYVATVKADELTWMCPLNEDFIEEIRESEEEIVLNLPDGLLEIYRETP</sequence>